<dbReference type="Proteomes" id="UP000001861">
    <property type="component" value="Unassembled WGS sequence"/>
</dbReference>
<name>A8N004_COPC7</name>
<dbReference type="AlphaFoldDB" id="A8N004"/>
<gene>
    <name evidence="1" type="ORF">CC1G_02774</name>
</gene>
<organism evidence="1 2">
    <name type="scientific">Coprinopsis cinerea (strain Okayama-7 / 130 / ATCC MYA-4618 / FGSC 9003)</name>
    <name type="common">Inky cap fungus</name>
    <name type="synonym">Hormographiella aspergillata</name>
    <dbReference type="NCBI Taxonomy" id="240176"/>
    <lineage>
        <taxon>Eukaryota</taxon>
        <taxon>Fungi</taxon>
        <taxon>Dikarya</taxon>
        <taxon>Basidiomycota</taxon>
        <taxon>Agaricomycotina</taxon>
        <taxon>Agaricomycetes</taxon>
        <taxon>Agaricomycetidae</taxon>
        <taxon>Agaricales</taxon>
        <taxon>Agaricineae</taxon>
        <taxon>Psathyrellaceae</taxon>
        <taxon>Coprinopsis</taxon>
    </lineage>
</organism>
<dbReference type="VEuPathDB" id="FungiDB:CC1G_02774"/>
<proteinExistence type="predicted"/>
<reference evidence="1 2" key="1">
    <citation type="journal article" date="2010" name="Proc. Natl. Acad. Sci. U.S.A.">
        <title>Insights into evolution of multicellular fungi from the assembled chromosomes of the mushroom Coprinopsis cinerea (Coprinus cinereus).</title>
        <authorList>
            <person name="Stajich J.E."/>
            <person name="Wilke S.K."/>
            <person name="Ahren D."/>
            <person name="Au C.H."/>
            <person name="Birren B.W."/>
            <person name="Borodovsky M."/>
            <person name="Burns C."/>
            <person name="Canback B."/>
            <person name="Casselton L.A."/>
            <person name="Cheng C.K."/>
            <person name="Deng J."/>
            <person name="Dietrich F.S."/>
            <person name="Fargo D.C."/>
            <person name="Farman M.L."/>
            <person name="Gathman A.C."/>
            <person name="Goldberg J."/>
            <person name="Guigo R."/>
            <person name="Hoegger P.J."/>
            <person name="Hooker J.B."/>
            <person name="Huggins A."/>
            <person name="James T.Y."/>
            <person name="Kamada T."/>
            <person name="Kilaru S."/>
            <person name="Kodira C."/>
            <person name="Kues U."/>
            <person name="Kupfer D."/>
            <person name="Kwan H.S."/>
            <person name="Lomsadze A."/>
            <person name="Li W."/>
            <person name="Lilly W.W."/>
            <person name="Ma L.J."/>
            <person name="Mackey A.J."/>
            <person name="Manning G."/>
            <person name="Martin F."/>
            <person name="Muraguchi H."/>
            <person name="Natvig D.O."/>
            <person name="Palmerini H."/>
            <person name="Ramesh M.A."/>
            <person name="Rehmeyer C.J."/>
            <person name="Roe B.A."/>
            <person name="Shenoy N."/>
            <person name="Stanke M."/>
            <person name="Ter-Hovhannisyan V."/>
            <person name="Tunlid A."/>
            <person name="Velagapudi R."/>
            <person name="Vision T.J."/>
            <person name="Zeng Q."/>
            <person name="Zolan M.E."/>
            <person name="Pukkila P.J."/>
        </authorList>
    </citation>
    <scope>NUCLEOTIDE SEQUENCE [LARGE SCALE GENOMIC DNA]</scope>
    <source>
        <strain evidence="2">Okayama-7 / 130 / ATCC MYA-4618 / FGSC 9003</strain>
    </source>
</reference>
<dbReference type="KEGG" id="cci:CC1G_02774"/>
<evidence type="ECO:0000313" key="1">
    <source>
        <dbReference type="EMBL" id="EAU93544.1"/>
    </source>
</evidence>
<comment type="caution">
    <text evidence="1">The sequence shown here is derived from an EMBL/GenBank/DDBJ whole genome shotgun (WGS) entry which is preliminary data.</text>
</comment>
<accession>A8N004</accession>
<protein>
    <submittedName>
        <fullName evidence="1">Uncharacterized protein</fullName>
    </submittedName>
</protein>
<dbReference type="EMBL" id="AACS02000001">
    <property type="protein sequence ID" value="EAU93544.1"/>
    <property type="molecule type" value="Genomic_DNA"/>
</dbReference>
<dbReference type="InParanoid" id="A8N004"/>
<evidence type="ECO:0000313" key="2">
    <source>
        <dbReference type="Proteomes" id="UP000001861"/>
    </source>
</evidence>
<dbReference type="RefSeq" id="XP_001828193.1">
    <property type="nucleotide sequence ID" value="XM_001828141.1"/>
</dbReference>
<dbReference type="GeneID" id="6004689"/>
<sequence length="404" mass="45899">MSPQSLGTREHLASWSKRIFFKPELYRARYDVPPRLQKTLGYAFYALTLDRKLNNGKDFFDSDDPIDGSVREELEGIVDKVTQARRRTIRMEWSWKEFLDGADQCRHDPDLLLQRFPPPPHMAQSPIDYPVSFVDRDGRLLYIYLPSLLSQTRVKTIFDAAAKVFRSQSSDFQKELGNNILEHEKVLPPNPTLQPGGLALFPAKGHSQHLPWEQHVPPSPTFSNPRHCHAAFDFLDSIDAETTGILGAVLALTSPNHLHVVYELFEALESRTLVPQDQQLFADIMQHWAFPFTDVYLHANAQLSDSYRTHYRPHTLQLYFSAGLSSENTLKVEGLHRQFTFGPGSIAIGYPAMFLSEMCPGGNDDQVMFAGCIDDLLRGTLTSVLHPLPLNDTEYNDYISHMLG</sequence>
<keyword evidence="2" id="KW-1185">Reference proteome</keyword>